<evidence type="ECO:0000313" key="3">
    <source>
        <dbReference type="Proteomes" id="UP001165063"/>
    </source>
</evidence>
<name>A0A9W6WIN4_AMBMO</name>
<evidence type="ECO:0000313" key="2">
    <source>
        <dbReference type="EMBL" id="GME75099.1"/>
    </source>
</evidence>
<proteinExistence type="predicted"/>
<reference evidence="2" key="1">
    <citation type="submission" date="2023-04" db="EMBL/GenBank/DDBJ databases">
        <title>Ambrosiozyma monospora NBRC 1965.</title>
        <authorList>
            <person name="Ichikawa N."/>
            <person name="Sato H."/>
            <person name="Tonouchi N."/>
        </authorList>
    </citation>
    <scope>NUCLEOTIDE SEQUENCE</scope>
    <source>
        <strain evidence="2">NBRC 1965</strain>
    </source>
</reference>
<keyword evidence="3" id="KW-1185">Reference proteome</keyword>
<comment type="caution">
    <text evidence="2">The sequence shown here is derived from an EMBL/GenBank/DDBJ whole genome shotgun (WGS) entry which is preliminary data.</text>
</comment>
<dbReference type="OrthoDB" id="3984991at2759"/>
<dbReference type="Proteomes" id="UP001165063">
    <property type="component" value="Unassembled WGS sequence"/>
</dbReference>
<feature type="region of interest" description="Disordered" evidence="1">
    <location>
        <begin position="1"/>
        <end position="82"/>
    </location>
</feature>
<feature type="compositionally biased region" description="Low complexity" evidence="1">
    <location>
        <begin position="18"/>
        <end position="53"/>
    </location>
</feature>
<evidence type="ECO:0000256" key="1">
    <source>
        <dbReference type="SAM" id="MobiDB-lite"/>
    </source>
</evidence>
<dbReference type="EMBL" id="BSXU01011500">
    <property type="protein sequence ID" value="GME75099.1"/>
    <property type="molecule type" value="Genomic_DNA"/>
</dbReference>
<organism evidence="2 3">
    <name type="scientific">Ambrosiozyma monospora</name>
    <name type="common">Yeast</name>
    <name type="synonym">Endomycopsis monosporus</name>
    <dbReference type="NCBI Taxonomy" id="43982"/>
    <lineage>
        <taxon>Eukaryota</taxon>
        <taxon>Fungi</taxon>
        <taxon>Dikarya</taxon>
        <taxon>Ascomycota</taxon>
        <taxon>Saccharomycotina</taxon>
        <taxon>Pichiomycetes</taxon>
        <taxon>Pichiales</taxon>
        <taxon>Pichiaceae</taxon>
        <taxon>Ambrosiozyma</taxon>
    </lineage>
</organism>
<sequence>MFSNSSISHEDENLLGHSSTSSPSSPIQLSSTTTTNNNNNTTTTTTNNNATTASSKAKIRPKLKPSNTFSKQVHKPDASEGAMETAKHLVLPTIVTAPMNDISSANIVTMDNLNLIKMAVAQQYPWTINVATHYKEKYDEIQTKFYSRWAGSDAVAGEPITSQDEYVFPMYGPTQIEFEILIVPEVVATKSLLLKLKRLNIFPTQQQMRSISNARRGYHSRL</sequence>
<protein>
    <submittedName>
        <fullName evidence="2">Unnamed protein product</fullName>
    </submittedName>
</protein>
<gene>
    <name evidence="2" type="ORF">Amon01_000956200</name>
</gene>
<dbReference type="AlphaFoldDB" id="A0A9W6WIN4"/>
<accession>A0A9W6WIN4</accession>